<gene>
    <name evidence="2" type="ordered locus">Meso_3913</name>
</gene>
<feature type="signal peptide" evidence="1">
    <location>
        <begin position="1"/>
        <end position="21"/>
    </location>
</feature>
<proteinExistence type="predicted"/>
<feature type="chain" id="PRO_5004179996" evidence="1">
    <location>
        <begin position="22"/>
        <end position="102"/>
    </location>
</feature>
<evidence type="ECO:0000313" key="2">
    <source>
        <dbReference type="EMBL" id="ABG65280.1"/>
    </source>
</evidence>
<accession>Q11BE5</accession>
<sequence length="102" mass="10486" precursor="true">MRKTLFVASALAVLSAGPALAANDSPFASDKVTAPSYQADFSAERGYSAANDFRPSSTNAYPVINVGSASQAGNVDPGLVTSSVSVKHFPDAGTEQFKVSDD</sequence>
<protein>
    <submittedName>
        <fullName evidence="2">Uncharacterized protein</fullName>
    </submittedName>
</protein>
<dbReference type="AlphaFoldDB" id="Q11BE5"/>
<name>Q11BE5_CHESB</name>
<dbReference type="EMBL" id="CP000390">
    <property type="protein sequence ID" value="ABG65280.1"/>
    <property type="molecule type" value="Genomic_DNA"/>
</dbReference>
<keyword evidence="1" id="KW-0732">Signal</keyword>
<reference evidence="2" key="1">
    <citation type="submission" date="2006-06" db="EMBL/GenBank/DDBJ databases">
        <title>Complete sequence of chromosome of Chelativorans sp. BNC1.</title>
        <authorList>
            <consortium name="US DOE Joint Genome Institute"/>
            <person name="Copeland A."/>
            <person name="Lucas S."/>
            <person name="Lapidus A."/>
            <person name="Barry K."/>
            <person name="Detter J.C."/>
            <person name="Glavina del Rio T."/>
            <person name="Hammon N."/>
            <person name="Israni S."/>
            <person name="Dalin E."/>
            <person name="Tice H."/>
            <person name="Pitluck S."/>
            <person name="Chertkov O."/>
            <person name="Brettin T."/>
            <person name="Bruce D."/>
            <person name="Han C."/>
            <person name="Tapia R."/>
            <person name="Gilna P."/>
            <person name="Schmutz J."/>
            <person name="Larimer F."/>
            <person name="Land M."/>
            <person name="Hauser L."/>
            <person name="Kyrpides N."/>
            <person name="Mikhailova N."/>
            <person name="Richardson P."/>
        </authorList>
    </citation>
    <scope>NUCLEOTIDE SEQUENCE</scope>
    <source>
        <strain evidence="2">BNC1</strain>
    </source>
</reference>
<dbReference type="OrthoDB" id="9930072at2"/>
<evidence type="ECO:0000256" key="1">
    <source>
        <dbReference type="SAM" id="SignalP"/>
    </source>
</evidence>
<dbReference type="KEGG" id="mes:Meso_3913"/>
<organism evidence="2">
    <name type="scientific">Chelativorans sp. (strain BNC1)</name>
    <dbReference type="NCBI Taxonomy" id="266779"/>
    <lineage>
        <taxon>Bacteria</taxon>
        <taxon>Pseudomonadati</taxon>
        <taxon>Pseudomonadota</taxon>
        <taxon>Alphaproteobacteria</taxon>
        <taxon>Hyphomicrobiales</taxon>
        <taxon>Phyllobacteriaceae</taxon>
        <taxon>Chelativorans</taxon>
    </lineage>
</organism>
<dbReference type="HOGENOM" id="CLU_2272367_0_0_5"/>